<feature type="non-terminal residue" evidence="1">
    <location>
        <position position="70"/>
    </location>
</feature>
<dbReference type="Proteomes" id="UP000234323">
    <property type="component" value="Unassembled WGS sequence"/>
</dbReference>
<reference evidence="1 2" key="1">
    <citation type="submission" date="2015-10" db="EMBL/GenBank/DDBJ databases">
        <title>Genome analyses suggest a sexual origin of heterokaryosis in a supposedly ancient asexual fungus.</title>
        <authorList>
            <person name="Ropars J."/>
            <person name="Sedzielewska K."/>
            <person name="Noel J."/>
            <person name="Charron P."/>
            <person name="Farinelli L."/>
            <person name="Marton T."/>
            <person name="Kruger M."/>
            <person name="Pelin A."/>
            <person name="Brachmann A."/>
            <person name="Corradi N."/>
        </authorList>
    </citation>
    <scope>NUCLEOTIDE SEQUENCE [LARGE SCALE GENOMIC DNA]</scope>
    <source>
        <strain evidence="1 2">A4</strain>
    </source>
</reference>
<organism evidence="1 2">
    <name type="scientific">Rhizophagus irregularis</name>
    <dbReference type="NCBI Taxonomy" id="588596"/>
    <lineage>
        <taxon>Eukaryota</taxon>
        <taxon>Fungi</taxon>
        <taxon>Fungi incertae sedis</taxon>
        <taxon>Mucoromycota</taxon>
        <taxon>Glomeromycotina</taxon>
        <taxon>Glomeromycetes</taxon>
        <taxon>Glomerales</taxon>
        <taxon>Glomeraceae</taxon>
        <taxon>Rhizophagus</taxon>
    </lineage>
</organism>
<proteinExistence type="predicted"/>
<name>A0A2I1G8N9_9GLOM</name>
<keyword evidence="2" id="KW-1185">Reference proteome</keyword>
<sequence>MGDNKSEKNESKKNIRDKVADGASFTSKVVQGASTAMSAVAEVSAAFVPFTNFLPLIKEIGAVFDEIIDL</sequence>
<feature type="non-terminal residue" evidence="1">
    <location>
        <position position="1"/>
    </location>
</feature>
<evidence type="ECO:0000313" key="2">
    <source>
        <dbReference type="Proteomes" id="UP000234323"/>
    </source>
</evidence>
<dbReference type="VEuPathDB" id="FungiDB:RhiirFUN_006540"/>
<accession>A0A2I1G8N9</accession>
<gene>
    <name evidence="1" type="ORF">RhiirA4_398174</name>
</gene>
<dbReference type="VEuPathDB" id="FungiDB:RhiirA1_429531"/>
<evidence type="ECO:0000313" key="1">
    <source>
        <dbReference type="EMBL" id="PKY43000.1"/>
    </source>
</evidence>
<dbReference type="EMBL" id="LLXI01000229">
    <property type="protein sequence ID" value="PKY43000.1"/>
    <property type="molecule type" value="Genomic_DNA"/>
</dbReference>
<protein>
    <submittedName>
        <fullName evidence="1">Uncharacterized protein</fullName>
    </submittedName>
</protein>
<dbReference type="AlphaFoldDB" id="A0A2I1G8N9"/>
<comment type="caution">
    <text evidence="1">The sequence shown here is derived from an EMBL/GenBank/DDBJ whole genome shotgun (WGS) entry which is preliminary data.</text>
</comment>